<feature type="compositionally biased region" description="Pro residues" evidence="1">
    <location>
        <begin position="54"/>
        <end position="65"/>
    </location>
</feature>
<gene>
    <name evidence="2" type="ORF">MSAN_01097000</name>
</gene>
<feature type="compositionally biased region" description="Pro residues" evidence="1">
    <location>
        <begin position="77"/>
        <end position="92"/>
    </location>
</feature>
<keyword evidence="3" id="KW-1185">Reference proteome</keyword>
<evidence type="ECO:0000313" key="2">
    <source>
        <dbReference type="EMBL" id="KAF7364365.1"/>
    </source>
</evidence>
<dbReference type="AlphaFoldDB" id="A0A8H6YNH5"/>
<feature type="region of interest" description="Disordered" evidence="1">
    <location>
        <begin position="32"/>
        <end position="96"/>
    </location>
</feature>
<dbReference type="OrthoDB" id="5366606at2759"/>
<dbReference type="Proteomes" id="UP000623467">
    <property type="component" value="Unassembled WGS sequence"/>
</dbReference>
<protein>
    <submittedName>
        <fullName evidence="2">Uncharacterized protein</fullName>
    </submittedName>
</protein>
<sequence length="178" mass="19637">MLPAEYFLHLQRGASCLPSIFSSMRNCTLPLTRSRHNRRLRPGYPLRRLHPHPHPVPPSPTPSPSPSLNGKTARLSPPCPRPRASPSHPPPGSLGSDVAFLIDELHPILKILPLEDPRGSEDIYEMDTSIMWGSEDLEWCNGGPAGCGGGKSMVQATPEEKEKFRPAMEIVQKLVERA</sequence>
<accession>A0A8H6YNH5</accession>
<proteinExistence type="predicted"/>
<name>A0A8H6YNH5_9AGAR</name>
<comment type="caution">
    <text evidence="2">The sequence shown here is derived from an EMBL/GenBank/DDBJ whole genome shotgun (WGS) entry which is preliminary data.</text>
</comment>
<evidence type="ECO:0000256" key="1">
    <source>
        <dbReference type="SAM" id="MobiDB-lite"/>
    </source>
</evidence>
<evidence type="ECO:0000313" key="3">
    <source>
        <dbReference type="Proteomes" id="UP000623467"/>
    </source>
</evidence>
<dbReference type="EMBL" id="JACAZH010000007">
    <property type="protein sequence ID" value="KAF7364365.1"/>
    <property type="molecule type" value="Genomic_DNA"/>
</dbReference>
<feature type="compositionally biased region" description="Basic residues" evidence="1">
    <location>
        <begin position="33"/>
        <end position="53"/>
    </location>
</feature>
<organism evidence="2 3">
    <name type="scientific">Mycena sanguinolenta</name>
    <dbReference type="NCBI Taxonomy" id="230812"/>
    <lineage>
        <taxon>Eukaryota</taxon>
        <taxon>Fungi</taxon>
        <taxon>Dikarya</taxon>
        <taxon>Basidiomycota</taxon>
        <taxon>Agaricomycotina</taxon>
        <taxon>Agaricomycetes</taxon>
        <taxon>Agaricomycetidae</taxon>
        <taxon>Agaricales</taxon>
        <taxon>Marasmiineae</taxon>
        <taxon>Mycenaceae</taxon>
        <taxon>Mycena</taxon>
    </lineage>
</organism>
<reference evidence="2" key="1">
    <citation type="submission" date="2020-05" db="EMBL/GenBank/DDBJ databases">
        <title>Mycena genomes resolve the evolution of fungal bioluminescence.</title>
        <authorList>
            <person name="Tsai I.J."/>
        </authorList>
    </citation>
    <scope>NUCLEOTIDE SEQUENCE</scope>
    <source>
        <strain evidence="2">160909Yilan</strain>
    </source>
</reference>